<evidence type="ECO:0000256" key="14">
    <source>
        <dbReference type="ARBA" id="ARBA00023212"/>
    </source>
</evidence>
<dbReference type="GO" id="GO:0005737">
    <property type="term" value="C:cytoplasm"/>
    <property type="evidence" value="ECO:0007669"/>
    <property type="project" value="TreeGrafter"/>
</dbReference>
<keyword evidence="6" id="KW-0963">Cytoplasm</keyword>
<evidence type="ECO:0000256" key="2">
    <source>
        <dbReference type="ARBA" id="ARBA00004599"/>
    </source>
</evidence>
<keyword evidence="15" id="KW-0966">Cell projection</keyword>
<comment type="function">
    <text evidence="16 17">Regulatory subunit of casein kinase II/CK2. As part of the kinase complex regulates the basal catalytic activity of the alpha subunit a constitutively active serine/threonine-protein kinase that phosphorylates a large number of substrates containing acidic residues C-terminal to the phosphorylated serine or threonine. Participates in Wnt signaling.</text>
</comment>
<evidence type="ECO:0000313" key="19">
    <source>
        <dbReference type="EMBL" id="RVE62538.1"/>
    </source>
</evidence>
<keyword evidence="9" id="KW-0479">Metal-binding</keyword>
<dbReference type="EMBL" id="CM012452">
    <property type="protein sequence ID" value="RVE62538.1"/>
    <property type="molecule type" value="Genomic_DNA"/>
</dbReference>
<dbReference type="InterPro" id="IPR016149">
    <property type="entry name" value="Casein_kin_II_reg-sub_N"/>
</dbReference>
<evidence type="ECO:0000256" key="9">
    <source>
        <dbReference type="ARBA" id="ARBA00022723"/>
    </source>
</evidence>
<dbReference type="SUPFAM" id="SSF57798">
    <property type="entry name" value="Casein kinase II beta subunit"/>
    <property type="match status" value="1"/>
</dbReference>
<keyword evidence="14" id="KW-0206">Cytoskeleton</keyword>
<proteinExistence type="inferred from homology"/>
<dbReference type="InterPro" id="IPR011992">
    <property type="entry name" value="EF-hand-dom_pair"/>
</dbReference>
<evidence type="ECO:0000256" key="8">
    <source>
        <dbReference type="ARBA" id="ARBA00022687"/>
    </source>
</evidence>
<dbReference type="FunFam" id="1.10.238.10:FF:000106">
    <property type="entry name" value="Allograft inflammatory factor 1"/>
    <property type="match status" value="1"/>
</dbReference>
<keyword evidence="12" id="KW-0007">Acetylation</keyword>
<evidence type="ECO:0000256" key="7">
    <source>
        <dbReference type="ARBA" id="ARBA00022553"/>
    </source>
</evidence>
<protein>
    <recommendedName>
        <fullName evidence="4 17">Casein kinase II subunit beta</fullName>
        <shortName evidence="17">CK II beta</shortName>
    </recommendedName>
</protein>
<gene>
    <name evidence="19" type="ORF">OJAV_G00158120</name>
</gene>
<keyword evidence="10" id="KW-0677">Repeat</keyword>
<evidence type="ECO:0000256" key="16">
    <source>
        <dbReference type="ARBA" id="ARBA00045844"/>
    </source>
</evidence>
<dbReference type="FunFam" id="1.10.1820.10:FF:000001">
    <property type="entry name" value="Casein kinase II subunit beta"/>
    <property type="match status" value="1"/>
</dbReference>
<evidence type="ECO:0000313" key="20">
    <source>
        <dbReference type="Proteomes" id="UP000283210"/>
    </source>
</evidence>
<dbReference type="InterPro" id="IPR035991">
    <property type="entry name" value="Casein_kinase_II_beta-like"/>
</dbReference>
<accession>A0A3S2MM57</accession>
<dbReference type="PANTHER" id="PTHR11740:SF0">
    <property type="entry name" value="CASEIN KINASE II SUBUNIT BETA"/>
    <property type="match status" value="1"/>
</dbReference>
<dbReference type="GO" id="GO:0019887">
    <property type="term" value="F:protein kinase regulator activity"/>
    <property type="evidence" value="ECO:0007669"/>
    <property type="project" value="InterPro"/>
</dbReference>
<organism evidence="19 20">
    <name type="scientific">Oryzias javanicus</name>
    <name type="common">Javanese ricefish</name>
    <name type="synonym">Aplocheilus javanicus</name>
    <dbReference type="NCBI Taxonomy" id="123683"/>
    <lineage>
        <taxon>Eukaryota</taxon>
        <taxon>Metazoa</taxon>
        <taxon>Chordata</taxon>
        <taxon>Craniata</taxon>
        <taxon>Vertebrata</taxon>
        <taxon>Euteleostomi</taxon>
        <taxon>Actinopterygii</taxon>
        <taxon>Neopterygii</taxon>
        <taxon>Teleostei</taxon>
        <taxon>Neoteleostei</taxon>
        <taxon>Acanthomorphata</taxon>
        <taxon>Ovalentaria</taxon>
        <taxon>Atherinomorphae</taxon>
        <taxon>Beloniformes</taxon>
        <taxon>Adrianichthyidae</taxon>
        <taxon>Oryziinae</taxon>
        <taxon>Oryzias</taxon>
    </lineage>
</organism>
<dbReference type="OrthoDB" id="3971593at2759"/>
<dbReference type="PRINTS" id="PR00472">
    <property type="entry name" value="CASNKINASEII"/>
</dbReference>
<evidence type="ECO:0000256" key="3">
    <source>
        <dbReference type="ARBA" id="ARBA00006941"/>
    </source>
</evidence>
<dbReference type="Gene3D" id="2.20.25.20">
    <property type="match status" value="1"/>
</dbReference>
<evidence type="ECO:0000256" key="4">
    <source>
        <dbReference type="ARBA" id="ARBA00017775"/>
    </source>
</evidence>
<evidence type="ECO:0000256" key="12">
    <source>
        <dbReference type="ARBA" id="ARBA00022990"/>
    </source>
</evidence>
<reference evidence="19 20" key="2">
    <citation type="submission" date="2019-01" db="EMBL/GenBank/DDBJ databases">
        <title>A chromosome length genome reference of the Java medaka (oryzias javanicus).</title>
        <authorList>
            <person name="Herpin A."/>
            <person name="Takehana Y."/>
            <person name="Naruse K."/>
            <person name="Ansai S."/>
            <person name="Kawaguchi M."/>
        </authorList>
    </citation>
    <scope>NUCLEOTIDE SEQUENCE [LARGE SCALE GENOMIC DNA]</scope>
    <source>
        <strain evidence="19">RS831</strain>
        <tissue evidence="19">Whole body</tissue>
    </source>
</reference>
<keyword evidence="8" id="KW-0879">Wnt signaling pathway</keyword>
<dbReference type="InterPro" id="IPR049025">
    <property type="entry name" value="AIF-1_EF_pair"/>
</dbReference>
<evidence type="ECO:0000256" key="11">
    <source>
        <dbReference type="ARBA" id="ARBA00022837"/>
    </source>
</evidence>
<dbReference type="PROSITE" id="PS50222">
    <property type="entry name" value="EF_HAND_2"/>
    <property type="match status" value="1"/>
</dbReference>
<evidence type="ECO:0000256" key="13">
    <source>
        <dbReference type="ARBA" id="ARBA00023136"/>
    </source>
</evidence>
<dbReference type="Gene3D" id="1.10.1820.10">
    <property type="entry name" value="protein kinase ck2 holoenzyme, chain C, domain 1"/>
    <property type="match status" value="1"/>
</dbReference>
<keyword evidence="5" id="KW-1003">Cell membrane</keyword>
<dbReference type="Gene3D" id="1.10.238.10">
    <property type="entry name" value="EF-hand"/>
    <property type="match status" value="1"/>
</dbReference>
<name>A0A3S2MM57_ORYJA</name>
<dbReference type="SMART" id="SM01085">
    <property type="entry name" value="CK_II_beta"/>
    <property type="match status" value="1"/>
</dbReference>
<dbReference type="GO" id="GO:0005856">
    <property type="term" value="C:cytoskeleton"/>
    <property type="evidence" value="ECO:0007669"/>
    <property type="project" value="UniProtKB-SubCell"/>
</dbReference>
<evidence type="ECO:0000256" key="6">
    <source>
        <dbReference type="ARBA" id="ARBA00022490"/>
    </source>
</evidence>
<evidence type="ECO:0000256" key="17">
    <source>
        <dbReference type="RuleBase" id="RU361268"/>
    </source>
</evidence>
<evidence type="ECO:0000256" key="15">
    <source>
        <dbReference type="ARBA" id="ARBA00023273"/>
    </source>
</evidence>
<reference evidence="19 20" key="1">
    <citation type="submission" date="2018-11" db="EMBL/GenBank/DDBJ databases">
        <authorList>
            <person name="Lopez-Roques C."/>
            <person name="Donnadieu C."/>
            <person name="Bouchez O."/>
            <person name="Klopp C."/>
            <person name="Cabau C."/>
            <person name="Zahm M."/>
        </authorList>
    </citation>
    <scope>NUCLEOTIDE SEQUENCE [LARGE SCALE GENOMIC DNA]</scope>
    <source>
        <strain evidence="19">RS831</strain>
        <tissue evidence="19">Whole body</tissue>
    </source>
</reference>
<dbReference type="GO" id="GO:0016055">
    <property type="term" value="P:Wnt signaling pathway"/>
    <property type="evidence" value="ECO:0007669"/>
    <property type="project" value="UniProtKB-KW"/>
</dbReference>
<comment type="subunit">
    <text evidence="17">Tetramer of two alpha and two beta subunits.</text>
</comment>
<dbReference type="Pfam" id="PF01214">
    <property type="entry name" value="CK_II_beta"/>
    <property type="match status" value="1"/>
</dbReference>
<dbReference type="CDD" id="cd00051">
    <property type="entry name" value="EFh"/>
    <property type="match status" value="1"/>
</dbReference>
<dbReference type="AlphaFoldDB" id="A0A3S2MM57"/>
<sequence>MDSRAQGGKAFGLLKSKQEEKLNSINEVFLLDPKYVDEEDLASKLEAFKKKFMEFDLNDKGDIDMMGLKRMLEKLGLAKTHLELKKMMSEVAGNESNDSISYSDFLNMMLGKRNAILKLILMFEGMGKEKEQKDLQRQLGEMSSSEEVSWISWFCGLRGNEFFCEVDEDYIQDKFNLTGLNEQVPHYRQALDMILDLEPDEELEDNPNQSDLIEQAAEMLYGLIHARYILTNRGIAQMLEKYQQGDFGYCPRVYCENQPMLPIGLSDIPGEAMVKLYCPKCMDVYTPKSSRHHHTDGAYFGTGFPHMLFMVHPEYRPKRPANQFVPRLYGFKIHPMAYQLQLQAASSFKSPVKTIR</sequence>
<keyword evidence="13" id="KW-0472">Membrane</keyword>
<comment type="similarity">
    <text evidence="3 17">Belongs to the casein kinase 2 subunit beta family.</text>
</comment>
<keyword evidence="7" id="KW-0597">Phosphoprotein</keyword>
<evidence type="ECO:0000259" key="18">
    <source>
        <dbReference type="PROSITE" id="PS50222"/>
    </source>
</evidence>
<feature type="domain" description="EF-hand" evidence="18">
    <location>
        <begin position="43"/>
        <end position="78"/>
    </location>
</feature>
<comment type="subcellular location">
    <subcellularLocation>
        <location evidence="2">Cell projection</location>
        <location evidence="2">Ruffle membrane</location>
        <topology evidence="2">Peripheral membrane protein</topology>
        <orientation evidence="2">Cytoplasmic side</orientation>
    </subcellularLocation>
    <subcellularLocation>
        <location evidence="1">Cytoplasm</location>
        <location evidence="1">Cytoskeleton</location>
    </subcellularLocation>
</comment>
<keyword evidence="20" id="KW-1185">Reference proteome</keyword>
<dbReference type="GO" id="GO:0032587">
    <property type="term" value="C:ruffle membrane"/>
    <property type="evidence" value="ECO:0007669"/>
    <property type="project" value="UniProtKB-SubCell"/>
</dbReference>
<dbReference type="InterPro" id="IPR000704">
    <property type="entry name" value="Casein_kinase_II_reg-sub"/>
</dbReference>
<dbReference type="PROSITE" id="PS01101">
    <property type="entry name" value="CK2_BETA"/>
    <property type="match status" value="1"/>
</dbReference>
<dbReference type="GO" id="GO:0005509">
    <property type="term" value="F:calcium ion binding"/>
    <property type="evidence" value="ECO:0007669"/>
    <property type="project" value="InterPro"/>
</dbReference>
<dbReference type="InterPro" id="IPR002048">
    <property type="entry name" value="EF_hand_dom"/>
</dbReference>
<evidence type="ECO:0000256" key="1">
    <source>
        <dbReference type="ARBA" id="ARBA00004245"/>
    </source>
</evidence>
<dbReference type="FunFam" id="2.20.25.20:FF:000002">
    <property type="entry name" value="Casein kinase II subunit beta"/>
    <property type="match status" value="1"/>
</dbReference>
<dbReference type="Proteomes" id="UP000283210">
    <property type="component" value="Chromosome 16"/>
</dbReference>
<dbReference type="PANTHER" id="PTHR11740">
    <property type="entry name" value="CASEIN KINASE II SUBUNIT BETA"/>
    <property type="match status" value="1"/>
</dbReference>
<dbReference type="Pfam" id="PF21008">
    <property type="entry name" value="AIF-1"/>
    <property type="match status" value="1"/>
</dbReference>
<keyword evidence="11" id="KW-0106">Calcium</keyword>
<evidence type="ECO:0000256" key="10">
    <source>
        <dbReference type="ARBA" id="ARBA00022737"/>
    </source>
</evidence>
<dbReference type="GO" id="GO:0005956">
    <property type="term" value="C:protein kinase CK2 complex"/>
    <property type="evidence" value="ECO:0007669"/>
    <property type="project" value="UniProtKB-UniRule"/>
</dbReference>
<evidence type="ECO:0000256" key="5">
    <source>
        <dbReference type="ARBA" id="ARBA00022475"/>
    </source>
</evidence>
<dbReference type="SUPFAM" id="SSF47473">
    <property type="entry name" value="EF-hand"/>
    <property type="match status" value="1"/>
</dbReference>